<feature type="binding site" evidence="7 9">
    <location>
        <position position="40"/>
    </location>
    <ligand>
        <name>NAD(+)</name>
        <dbReference type="ChEBI" id="CHEBI:57540"/>
    </ligand>
</feature>
<dbReference type="Gene3D" id="3.40.50.720">
    <property type="entry name" value="NAD(P)-binding Rossmann-like Domain"/>
    <property type="match status" value="1"/>
</dbReference>
<dbReference type="RefSeq" id="WP_130413561.1">
    <property type="nucleotide sequence ID" value="NZ_SGWX01000001.1"/>
</dbReference>
<keyword evidence="4 7" id="KW-0560">Oxidoreductase</keyword>
<name>A0A4V2EXY5_9MICO</name>
<keyword evidence="5 7" id="KW-0520">NAD</keyword>
<feature type="binding site" evidence="7">
    <location>
        <position position="111"/>
    </location>
    <ligand>
        <name>NAD(+)</name>
        <dbReference type="ChEBI" id="CHEBI:57540"/>
    </ligand>
</feature>
<feature type="binding site" evidence="7">
    <location>
        <begin position="130"/>
        <end position="133"/>
    </location>
    <ligand>
        <name>substrate</name>
    </ligand>
</feature>
<reference evidence="12 13" key="1">
    <citation type="submission" date="2019-02" db="EMBL/GenBank/DDBJ databases">
        <title>Sequencing the genomes of 1000 actinobacteria strains.</title>
        <authorList>
            <person name="Klenk H.-P."/>
        </authorList>
    </citation>
    <scope>NUCLEOTIDE SEQUENCE [LARGE SCALE GENOMIC DNA]</scope>
    <source>
        <strain evidence="12 13">DSM 16932</strain>
    </source>
</reference>
<dbReference type="PRINTS" id="PR00086">
    <property type="entry name" value="LLDHDRGNASE"/>
</dbReference>
<sequence length="327" mass="35127">MIAAPSRTKKVMIVGDGAVGSAYAHSLITLDIADEIGIIDLDRAKAHADALDLRHAVPYAPVAAKKIYAADYADCADADIVAITANAPAAVLDGDFDRLRLLGKNVSVMTSITRSVMESGFDGIFLVVSNPVDVLTRVVAAASGLPPSRVIGTGTLVETSRMRTILADYLDLHPANVHGYVLGEHGESAFTAWSNVSIGSLPIREWMRHNAGAYGIAPFDELDRRVREIGFDIFRGKGNTSYGVAGGLARVTTAILRDENVILPVSAHVEDAYQIRDLYIGVPVVVGRAGVRELVHLYLDDDELAQYARSAEILRASYDSVRDAVDR</sequence>
<evidence type="ECO:0000256" key="2">
    <source>
        <dbReference type="ARBA" id="ARBA00006054"/>
    </source>
</evidence>
<accession>A0A4V2EXY5</accession>
<dbReference type="GO" id="GO:0004459">
    <property type="term" value="F:L-lactate dehydrogenase (NAD+) activity"/>
    <property type="evidence" value="ECO:0007669"/>
    <property type="project" value="UniProtKB-UniRule"/>
</dbReference>
<dbReference type="NCBIfam" id="TIGR01771">
    <property type="entry name" value="L-LDH-NAD"/>
    <property type="match status" value="1"/>
</dbReference>
<dbReference type="EC" id="1.1.1.27" evidence="3 7"/>
<comment type="caution">
    <text evidence="12">The sequence shown here is derived from an EMBL/GenBank/DDBJ whole genome shotgun (WGS) entry which is preliminary data.</text>
</comment>
<keyword evidence="7" id="KW-0021">Allosteric enzyme</keyword>
<dbReference type="EMBL" id="SGWX01000001">
    <property type="protein sequence ID" value="RZS61110.1"/>
    <property type="molecule type" value="Genomic_DNA"/>
</dbReference>
<feature type="binding site" evidence="9">
    <location>
        <begin position="15"/>
        <end position="20"/>
    </location>
    <ligand>
        <name>NAD(+)</name>
        <dbReference type="ChEBI" id="CHEBI:57540"/>
    </ligand>
</feature>
<dbReference type="InterPro" id="IPR001236">
    <property type="entry name" value="Lactate/malate_DH_N"/>
</dbReference>
<dbReference type="Gene3D" id="3.90.110.10">
    <property type="entry name" value="Lactate dehydrogenase/glycoside hydrolase, family 4, C-terminal"/>
    <property type="match status" value="1"/>
</dbReference>
<protein>
    <recommendedName>
        <fullName evidence="3 7">L-lactate dehydrogenase</fullName>
        <shortName evidence="7">L-LDH</shortName>
        <ecNumber evidence="3 7">1.1.1.27</ecNumber>
    </recommendedName>
</protein>
<dbReference type="GO" id="GO:0006096">
    <property type="term" value="P:glycolytic process"/>
    <property type="evidence" value="ECO:0007669"/>
    <property type="project" value="UniProtKB-UniRule"/>
</dbReference>
<feature type="binding site" evidence="7">
    <location>
        <position position="72"/>
    </location>
    <ligand>
        <name>NAD(+)</name>
        <dbReference type="ChEBI" id="CHEBI:57540"/>
    </ligand>
</feature>
<comment type="catalytic activity">
    <reaction evidence="6 7">
        <text>(S)-lactate + NAD(+) = pyruvate + NADH + H(+)</text>
        <dbReference type="Rhea" id="RHEA:23444"/>
        <dbReference type="ChEBI" id="CHEBI:15361"/>
        <dbReference type="ChEBI" id="CHEBI:15378"/>
        <dbReference type="ChEBI" id="CHEBI:16651"/>
        <dbReference type="ChEBI" id="CHEBI:57540"/>
        <dbReference type="ChEBI" id="CHEBI:57945"/>
        <dbReference type="EC" id="1.1.1.27"/>
    </reaction>
</comment>
<keyword evidence="13" id="KW-1185">Reference proteome</keyword>
<dbReference type="InterPro" id="IPR015955">
    <property type="entry name" value="Lactate_DH/Glyco_Ohase_4_C"/>
</dbReference>
<comment type="caution">
    <text evidence="7">Lacks conserved residue(s) required for the propagation of feature annotation.</text>
</comment>
<dbReference type="CDD" id="cd05291">
    <property type="entry name" value="HicDH_like"/>
    <property type="match status" value="1"/>
</dbReference>
<dbReference type="InterPro" id="IPR001557">
    <property type="entry name" value="L-lactate/malate_DH"/>
</dbReference>
<comment type="similarity">
    <text evidence="2 7">Belongs to the LDH/MDH superfamily. LDH family.</text>
</comment>
<dbReference type="Proteomes" id="UP000293852">
    <property type="component" value="Unassembled WGS sequence"/>
</dbReference>
<feature type="domain" description="Lactate/malate dehydrogenase C-terminal" evidence="11">
    <location>
        <begin position="158"/>
        <end position="321"/>
    </location>
</feature>
<comment type="activity regulation">
    <text evidence="7">Allosterically activated by fructose 1,6-bisphosphate (FBP).</text>
</comment>
<evidence type="ECO:0000313" key="12">
    <source>
        <dbReference type="EMBL" id="RZS61110.1"/>
    </source>
</evidence>
<dbReference type="OrthoDB" id="9802969at2"/>
<dbReference type="UniPathway" id="UPA00554">
    <property type="reaction ID" value="UER00611"/>
</dbReference>
<dbReference type="InterPro" id="IPR036291">
    <property type="entry name" value="NAD(P)-bd_dom_sf"/>
</dbReference>
<feature type="binding site" evidence="7">
    <location>
        <position position="178"/>
    </location>
    <ligand>
        <name>beta-D-fructose 1,6-bisphosphate</name>
        <dbReference type="ChEBI" id="CHEBI:32966"/>
        <note>allosteric activator</note>
    </ligand>
</feature>
<dbReference type="GO" id="GO:0005737">
    <property type="term" value="C:cytoplasm"/>
    <property type="evidence" value="ECO:0007669"/>
    <property type="project" value="UniProtKB-SubCell"/>
</dbReference>
<dbReference type="HAMAP" id="MF_00488">
    <property type="entry name" value="Lactate_dehydrog"/>
    <property type="match status" value="1"/>
</dbReference>
<feature type="binding site" evidence="7">
    <location>
        <position position="98"/>
    </location>
    <ligand>
        <name>substrate</name>
    </ligand>
</feature>
<dbReference type="NCBIfam" id="NF000824">
    <property type="entry name" value="PRK00066.1"/>
    <property type="match status" value="1"/>
</dbReference>
<dbReference type="PIRSF" id="PIRSF000102">
    <property type="entry name" value="Lac_mal_DH"/>
    <property type="match status" value="1"/>
</dbReference>
<feature type="binding site" evidence="9">
    <location>
        <position position="105"/>
    </location>
    <ligand>
        <name>NAD(+)</name>
        <dbReference type="ChEBI" id="CHEBI:57540"/>
    </ligand>
</feature>
<dbReference type="InterPro" id="IPR011304">
    <property type="entry name" value="L-lactate_DH"/>
</dbReference>
<evidence type="ECO:0000256" key="6">
    <source>
        <dbReference type="ARBA" id="ARBA00049258"/>
    </source>
</evidence>
<evidence type="ECO:0000313" key="13">
    <source>
        <dbReference type="Proteomes" id="UP000293852"/>
    </source>
</evidence>
<keyword evidence="7" id="KW-0963">Cytoplasm</keyword>
<feature type="binding site" evidence="7">
    <location>
        <position position="240"/>
    </location>
    <ligand>
        <name>substrate</name>
    </ligand>
</feature>
<evidence type="ECO:0000256" key="1">
    <source>
        <dbReference type="ARBA" id="ARBA00004843"/>
    </source>
</evidence>
<evidence type="ECO:0000256" key="7">
    <source>
        <dbReference type="HAMAP-Rule" id="MF_00488"/>
    </source>
</evidence>
<gene>
    <name evidence="7" type="primary">ldh</name>
    <name evidence="12" type="ORF">EV386_1398</name>
</gene>
<dbReference type="PANTHER" id="PTHR43128">
    <property type="entry name" value="L-2-HYDROXYCARBOXYLATE DEHYDROGENASE (NAD(P)(+))"/>
    <property type="match status" value="1"/>
</dbReference>
<feature type="binding site" evidence="7">
    <location>
        <position position="45"/>
    </location>
    <ligand>
        <name>NAD(+)</name>
        <dbReference type="ChEBI" id="CHEBI:57540"/>
    </ligand>
</feature>
<dbReference type="Pfam" id="PF02866">
    <property type="entry name" value="Ldh_1_C"/>
    <property type="match status" value="1"/>
</dbReference>
<dbReference type="GO" id="GO:0006089">
    <property type="term" value="P:lactate metabolic process"/>
    <property type="evidence" value="ECO:0007669"/>
    <property type="project" value="TreeGrafter"/>
</dbReference>
<evidence type="ECO:0000259" key="11">
    <source>
        <dbReference type="Pfam" id="PF02866"/>
    </source>
</evidence>
<feature type="binding site" evidence="7">
    <location>
        <position position="163"/>
    </location>
    <ligand>
        <name>beta-D-fructose 1,6-bisphosphate</name>
        <dbReference type="ChEBI" id="CHEBI:32966"/>
        <note>allosteric activator</note>
    </ligand>
</feature>
<dbReference type="SUPFAM" id="SSF56327">
    <property type="entry name" value="LDH C-terminal domain-like"/>
    <property type="match status" value="1"/>
</dbReference>
<feature type="domain" description="Lactate/malate dehydrogenase N-terminal" evidence="10">
    <location>
        <begin position="10"/>
        <end position="152"/>
    </location>
</feature>
<dbReference type="AlphaFoldDB" id="A0A4V2EXY5"/>
<comment type="function">
    <text evidence="7">Catalyzes the conversion of lactate to pyruvate.</text>
</comment>
<evidence type="ECO:0000259" key="10">
    <source>
        <dbReference type="Pfam" id="PF00056"/>
    </source>
</evidence>
<evidence type="ECO:0000256" key="3">
    <source>
        <dbReference type="ARBA" id="ARBA00012967"/>
    </source>
</evidence>
<feature type="binding site" evidence="7 9">
    <location>
        <begin position="128"/>
        <end position="130"/>
    </location>
    <ligand>
        <name>NAD(+)</name>
        <dbReference type="ChEBI" id="CHEBI:57540"/>
    </ligand>
</feature>
<comment type="pathway">
    <text evidence="1 7">Fermentation; pyruvate fermentation to lactate; (S)-lactate from pyruvate: step 1/1.</text>
</comment>
<feature type="binding site" evidence="7">
    <location>
        <position position="19"/>
    </location>
    <ligand>
        <name>NAD(+)</name>
        <dbReference type="ChEBI" id="CHEBI:57540"/>
    </ligand>
</feature>
<evidence type="ECO:0000256" key="8">
    <source>
        <dbReference type="PIRSR" id="PIRSR000102-1"/>
    </source>
</evidence>
<comment type="subcellular location">
    <subcellularLocation>
        <location evidence="7">Cytoplasm</location>
    </subcellularLocation>
</comment>
<evidence type="ECO:0000256" key="9">
    <source>
        <dbReference type="PIRSR" id="PIRSR000102-3"/>
    </source>
</evidence>
<dbReference type="Pfam" id="PF00056">
    <property type="entry name" value="Ldh_1_N"/>
    <property type="match status" value="1"/>
</dbReference>
<feature type="active site" description="Proton acceptor" evidence="7 8">
    <location>
        <position position="185"/>
    </location>
</feature>
<organism evidence="12 13">
    <name type="scientific">Xylanimonas ulmi</name>
    <dbReference type="NCBI Taxonomy" id="228973"/>
    <lineage>
        <taxon>Bacteria</taxon>
        <taxon>Bacillati</taxon>
        <taxon>Actinomycetota</taxon>
        <taxon>Actinomycetes</taxon>
        <taxon>Micrococcales</taxon>
        <taxon>Promicromonosporaceae</taxon>
        <taxon>Xylanimonas</taxon>
    </lineage>
</organism>
<comment type="subunit">
    <text evidence="7">Homotetramer.</text>
</comment>
<evidence type="ECO:0000256" key="4">
    <source>
        <dbReference type="ARBA" id="ARBA00023002"/>
    </source>
</evidence>
<dbReference type="InterPro" id="IPR022383">
    <property type="entry name" value="Lactate/malate_DH_C"/>
</dbReference>
<proteinExistence type="inferred from homology"/>
<feature type="binding site" evidence="7">
    <location>
        <position position="153"/>
    </location>
    <ligand>
        <name>NAD(+)</name>
        <dbReference type="ChEBI" id="CHEBI:57540"/>
    </ligand>
</feature>
<evidence type="ECO:0000256" key="5">
    <source>
        <dbReference type="ARBA" id="ARBA00023027"/>
    </source>
</evidence>
<dbReference type="PANTHER" id="PTHR43128:SF16">
    <property type="entry name" value="L-LACTATE DEHYDROGENASE"/>
    <property type="match status" value="1"/>
</dbReference>
<dbReference type="SUPFAM" id="SSF51735">
    <property type="entry name" value="NAD(P)-binding Rossmann-fold domains"/>
    <property type="match status" value="1"/>
</dbReference>